<organism evidence="1 2">
    <name type="scientific">Scutellospora calospora</name>
    <dbReference type="NCBI Taxonomy" id="85575"/>
    <lineage>
        <taxon>Eukaryota</taxon>
        <taxon>Fungi</taxon>
        <taxon>Fungi incertae sedis</taxon>
        <taxon>Mucoromycota</taxon>
        <taxon>Glomeromycotina</taxon>
        <taxon>Glomeromycetes</taxon>
        <taxon>Diversisporales</taxon>
        <taxon>Gigasporaceae</taxon>
        <taxon>Scutellospora</taxon>
    </lineage>
</organism>
<reference evidence="1" key="1">
    <citation type="submission" date="2021-06" db="EMBL/GenBank/DDBJ databases">
        <authorList>
            <person name="Kallberg Y."/>
            <person name="Tangrot J."/>
            <person name="Rosling A."/>
        </authorList>
    </citation>
    <scope>NUCLEOTIDE SEQUENCE</scope>
    <source>
        <strain evidence="1">AU212A</strain>
    </source>
</reference>
<evidence type="ECO:0000313" key="1">
    <source>
        <dbReference type="EMBL" id="CAG8479204.1"/>
    </source>
</evidence>
<keyword evidence="2" id="KW-1185">Reference proteome</keyword>
<proteinExistence type="predicted"/>
<accession>A0ACA9KLG5</accession>
<dbReference type="Proteomes" id="UP000789860">
    <property type="component" value="Unassembled WGS sequence"/>
</dbReference>
<name>A0ACA9KLG5_9GLOM</name>
<sequence>MSNEVFSNIIQKPKQEDVDTLKSKDFYNEIVEELFILYEEERMKGKDTEIIGV</sequence>
<evidence type="ECO:0000313" key="2">
    <source>
        <dbReference type="Proteomes" id="UP000789860"/>
    </source>
</evidence>
<dbReference type="EMBL" id="CAJVPM010002059">
    <property type="protein sequence ID" value="CAG8479204.1"/>
    <property type="molecule type" value="Genomic_DNA"/>
</dbReference>
<gene>
    <name evidence="1" type="ORF">SCALOS_LOCUS2354</name>
</gene>
<protein>
    <submittedName>
        <fullName evidence="1">3206_t:CDS:1</fullName>
    </submittedName>
</protein>
<comment type="caution">
    <text evidence="1">The sequence shown here is derived from an EMBL/GenBank/DDBJ whole genome shotgun (WGS) entry which is preliminary data.</text>
</comment>